<dbReference type="SUPFAM" id="SSF53756">
    <property type="entry name" value="UDP-Glycosyltransferase/glycogen phosphorylase"/>
    <property type="match status" value="1"/>
</dbReference>
<gene>
    <name evidence="3" type="ORF">RZO55_18940</name>
</gene>
<comment type="caution">
    <text evidence="3">The sequence shown here is derived from an EMBL/GenBank/DDBJ whole genome shotgun (WGS) entry which is preliminary data.</text>
</comment>
<proteinExistence type="predicted"/>
<dbReference type="Gene3D" id="3.40.50.2000">
    <property type="entry name" value="Glycogen Phosphorylase B"/>
    <property type="match status" value="2"/>
</dbReference>
<dbReference type="InterPro" id="IPR028098">
    <property type="entry name" value="Glyco_trans_4-like_N"/>
</dbReference>
<keyword evidence="4" id="KW-1185">Reference proteome</keyword>
<reference evidence="3 4" key="1">
    <citation type="submission" date="2023-10" db="EMBL/GenBank/DDBJ databases">
        <title>A novel Glycoside Hydrolase 43-Like Enzyme from Clostrdium boliviensis is an Endo-xylanase, and a Candidate for Xylooligosaccharides Production from Different Xylan Substrates.</title>
        <authorList>
            <person name="Alvarez M.T."/>
            <person name="Rocabado-Villegas L.R."/>
            <person name="Salas-Veizaga D.M."/>
            <person name="Linares-Pasten J.A."/>
            <person name="Gudmundsdottir E.E."/>
            <person name="Hreggvidsson G.O."/>
            <person name="Adlercreutz P."/>
            <person name="Nordberg Karlsson E."/>
        </authorList>
    </citation>
    <scope>NUCLEOTIDE SEQUENCE [LARGE SCALE GENOMIC DNA]</scope>
    <source>
        <strain evidence="3 4">E-1</strain>
    </source>
</reference>
<dbReference type="Proteomes" id="UP001276854">
    <property type="component" value="Unassembled WGS sequence"/>
</dbReference>
<dbReference type="RefSeq" id="WP_318065841.1">
    <property type="nucleotide sequence ID" value="NZ_JAWONS010000280.1"/>
</dbReference>
<dbReference type="PANTHER" id="PTHR12526:SF630">
    <property type="entry name" value="GLYCOSYLTRANSFERASE"/>
    <property type="match status" value="1"/>
</dbReference>
<accession>A0ABU4GPT1</accession>
<dbReference type="InterPro" id="IPR001296">
    <property type="entry name" value="Glyco_trans_1"/>
</dbReference>
<dbReference type="Pfam" id="PF00534">
    <property type="entry name" value="Glycos_transf_1"/>
    <property type="match status" value="1"/>
</dbReference>
<evidence type="ECO:0000313" key="3">
    <source>
        <dbReference type="EMBL" id="MDW2799655.1"/>
    </source>
</evidence>
<evidence type="ECO:0000259" key="1">
    <source>
        <dbReference type="Pfam" id="PF00534"/>
    </source>
</evidence>
<name>A0ABU4GPT1_9CLOT</name>
<dbReference type="CDD" id="cd03808">
    <property type="entry name" value="GT4_CapM-like"/>
    <property type="match status" value="1"/>
</dbReference>
<protein>
    <submittedName>
        <fullName evidence="3">Glycosyltransferase family 4 protein</fullName>
    </submittedName>
</protein>
<feature type="domain" description="Glycosyl transferase family 1" evidence="1">
    <location>
        <begin position="190"/>
        <end position="366"/>
    </location>
</feature>
<evidence type="ECO:0000313" key="4">
    <source>
        <dbReference type="Proteomes" id="UP001276854"/>
    </source>
</evidence>
<dbReference type="PANTHER" id="PTHR12526">
    <property type="entry name" value="GLYCOSYLTRANSFERASE"/>
    <property type="match status" value="1"/>
</dbReference>
<organism evidence="3 4">
    <name type="scientific">Clostridium boliviensis</name>
    <dbReference type="NCBI Taxonomy" id="318465"/>
    <lineage>
        <taxon>Bacteria</taxon>
        <taxon>Bacillati</taxon>
        <taxon>Bacillota</taxon>
        <taxon>Clostridia</taxon>
        <taxon>Eubacteriales</taxon>
        <taxon>Clostridiaceae</taxon>
        <taxon>Clostridium</taxon>
    </lineage>
</organism>
<sequence>MKSQKKALLVTTVSGFVPQFEMSNVYILRNMGYEIHYATNYNTPSYGNDNRRLKGTGIIQHQIDFVRSPFKIQNIKVYFQLKQLMIDEHFDLVHCHTPMGSVIARIAAHATKTYPVIYTAHGFHFFKGAPYINWFLYYPVEKLLSYFTDQLICINQEDYERSKKHFHAKHLNYIPGVGLDINKEQKAVDINRKKQELGLHSDKFILLSSGELIKRKNHETIIRAIRDYKDNYASVPFHYIICGQGVLEGYLKDLADSLKVSNYISFLGYRNDMMEILQIADLFIFPSYQEGLPMALLEAMAYGLPVICSDIRGSRDLMGKCEKDTMNVCDGGILIKHADDVKSFSKAIYLILQNKELLNEMSSKNKIKVKNFSQINVNEAMINIYNNLLS</sequence>
<dbReference type="EMBL" id="JAWONS010000280">
    <property type="protein sequence ID" value="MDW2799655.1"/>
    <property type="molecule type" value="Genomic_DNA"/>
</dbReference>
<feature type="domain" description="Glycosyltransferase subfamily 4-like N-terminal" evidence="2">
    <location>
        <begin position="25"/>
        <end position="155"/>
    </location>
</feature>
<evidence type="ECO:0000259" key="2">
    <source>
        <dbReference type="Pfam" id="PF13477"/>
    </source>
</evidence>
<dbReference type="Pfam" id="PF13477">
    <property type="entry name" value="Glyco_trans_4_2"/>
    <property type="match status" value="1"/>
</dbReference>